<feature type="non-terminal residue" evidence="7">
    <location>
        <position position="109"/>
    </location>
</feature>
<dbReference type="InterPro" id="IPR050140">
    <property type="entry name" value="SRY-related_HMG-box_TF-like"/>
</dbReference>
<dbReference type="OrthoDB" id="6247875at2759"/>
<evidence type="ECO:0000256" key="3">
    <source>
        <dbReference type="ARBA" id="ARBA00023163"/>
    </source>
</evidence>
<keyword evidence="1" id="KW-0805">Transcription regulation</keyword>
<keyword evidence="4 5" id="KW-0539">Nucleus</keyword>
<dbReference type="VEuPathDB" id="VectorBase:ISCI007267"/>
<evidence type="ECO:0000313" key="7">
    <source>
        <dbReference type="EMBL" id="EEC09839.1"/>
    </source>
</evidence>
<dbReference type="VEuPathDB" id="VectorBase:ISCP_035016"/>
<dbReference type="EMBL" id="ABJB010570959">
    <property type="status" value="NOT_ANNOTATED_CDS"/>
    <property type="molecule type" value="Genomic_DNA"/>
</dbReference>
<evidence type="ECO:0000256" key="5">
    <source>
        <dbReference type="PROSITE-ProRule" id="PRU00267"/>
    </source>
</evidence>
<dbReference type="FunFam" id="1.10.30.10:FF:000003">
    <property type="entry name" value="Putative transcription factor SOX-6"/>
    <property type="match status" value="1"/>
</dbReference>
<reference evidence="8" key="2">
    <citation type="submission" date="2020-05" db="UniProtKB">
        <authorList>
            <consortium name="EnsemblMetazoa"/>
        </authorList>
    </citation>
    <scope>IDENTIFICATION</scope>
    <source>
        <strain evidence="8">wikel</strain>
    </source>
</reference>
<dbReference type="Gene3D" id="1.10.30.10">
    <property type="entry name" value="High mobility group box domain"/>
    <property type="match status" value="1"/>
</dbReference>
<dbReference type="GO" id="GO:0001228">
    <property type="term" value="F:DNA-binding transcription activator activity, RNA polymerase II-specific"/>
    <property type="evidence" value="ECO:0000318"/>
    <property type="project" value="GO_Central"/>
</dbReference>
<gene>
    <name evidence="7" type="ORF">IscW_ISCW007267</name>
</gene>
<dbReference type="GO" id="GO:0000978">
    <property type="term" value="F:RNA polymerase II cis-regulatory region sequence-specific DNA binding"/>
    <property type="evidence" value="ECO:0000318"/>
    <property type="project" value="GO_Central"/>
</dbReference>
<feature type="non-terminal residue" evidence="7">
    <location>
        <position position="1"/>
    </location>
</feature>
<protein>
    <submittedName>
        <fullName evidence="7 8">SOX transcription factor, putative</fullName>
        <ecNumber evidence="7">1.3.1.74</ecNumber>
    </submittedName>
</protein>
<dbReference type="EnsemblMetazoa" id="ISCW007267-RA">
    <property type="protein sequence ID" value="ISCW007267-PA"/>
    <property type="gene ID" value="ISCW007267"/>
</dbReference>
<evidence type="ECO:0000313" key="9">
    <source>
        <dbReference type="Proteomes" id="UP000001555"/>
    </source>
</evidence>
<dbReference type="GO" id="GO:0000122">
    <property type="term" value="P:negative regulation of transcription by RNA polymerase II"/>
    <property type="evidence" value="ECO:0000318"/>
    <property type="project" value="GO_Central"/>
</dbReference>
<dbReference type="PROSITE" id="PS50118">
    <property type="entry name" value="HMG_BOX_2"/>
    <property type="match status" value="1"/>
</dbReference>
<feature type="domain" description="HMG box" evidence="6">
    <location>
        <begin position="9"/>
        <end position="77"/>
    </location>
</feature>
<dbReference type="InterPro" id="IPR009071">
    <property type="entry name" value="HMG_box_dom"/>
</dbReference>
<dbReference type="SMART" id="SM00398">
    <property type="entry name" value="HMG"/>
    <property type="match status" value="1"/>
</dbReference>
<proteinExistence type="predicted"/>
<accession>B7PTB7</accession>
<dbReference type="EC" id="1.3.1.74" evidence="7"/>
<keyword evidence="7" id="KW-0560">Oxidoreductase</keyword>
<dbReference type="VEuPathDB" id="VectorBase:ISCW007267"/>
<dbReference type="CDD" id="cd22004">
    <property type="entry name" value="HMG-box_SOX"/>
    <property type="match status" value="1"/>
</dbReference>
<reference evidence="7 9" key="1">
    <citation type="submission" date="2008-03" db="EMBL/GenBank/DDBJ databases">
        <title>Annotation of Ixodes scapularis.</title>
        <authorList>
            <consortium name="Ixodes scapularis Genome Project Consortium"/>
            <person name="Caler E."/>
            <person name="Hannick L.I."/>
            <person name="Bidwell S."/>
            <person name="Joardar V."/>
            <person name="Thiagarajan M."/>
            <person name="Amedeo P."/>
            <person name="Galinsky K.J."/>
            <person name="Schobel S."/>
            <person name="Inman J."/>
            <person name="Hostetler J."/>
            <person name="Miller J."/>
            <person name="Hammond M."/>
            <person name="Megy K."/>
            <person name="Lawson D."/>
            <person name="Kodira C."/>
            <person name="Sutton G."/>
            <person name="Meyer J."/>
            <person name="Hill C.A."/>
            <person name="Birren B."/>
            <person name="Nene V."/>
            <person name="Collins F."/>
            <person name="Alarcon-Chaidez F."/>
            <person name="Wikel S."/>
            <person name="Strausberg R."/>
        </authorList>
    </citation>
    <scope>NUCLEOTIDE SEQUENCE [LARGE SCALE GENOMIC DNA]</scope>
    <source>
        <strain evidence="9">Wikel</strain>
        <strain evidence="7">Wikel colony</strain>
    </source>
</reference>
<evidence type="ECO:0000259" key="6">
    <source>
        <dbReference type="PROSITE" id="PS50118"/>
    </source>
</evidence>
<dbReference type="Proteomes" id="UP000001555">
    <property type="component" value="Unassembled WGS sequence"/>
</dbReference>
<dbReference type="GO" id="GO:0032440">
    <property type="term" value="F:2-alkenal reductase [NAD(P)H] activity"/>
    <property type="evidence" value="ECO:0007669"/>
    <property type="project" value="UniProtKB-EC"/>
</dbReference>
<dbReference type="SUPFAM" id="SSF47095">
    <property type="entry name" value="HMG-box"/>
    <property type="match status" value="1"/>
</dbReference>
<keyword evidence="3" id="KW-0804">Transcription</keyword>
<organism>
    <name type="scientific">Ixodes scapularis</name>
    <name type="common">Black-legged tick</name>
    <name type="synonym">Deer tick</name>
    <dbReference type="NCBI Taxonomy" id="6945"/>
    <lineage>
        <taxon>Eukaryota</taxon>
        <taxon>Metazoa</taxon>
        <taxon>Ecdysozoa</taxon>
        <taxon>Arthropoda</taxon>
        <taxon>Chelicerata</taxon>
        <taxon>Arachnida</taxon>
        <taxon>Acari</taxon>
        <taxon>Parasitiformes</taxon>
        <taxon>Ixodida</taxon>
        <taxon>Ixodoidea</taxon>
        <taxon>Ixodidae</taxon>
        <taxon>Ixodinae</taxon>
        <taxon>Ixodes</taxon>
    </lineage>
</organism>
<dbReference type="GO" id="GO:0007420">
    <property type="term" value="P:brain development"/>
    <property type="evidence" value="ECO:0000318"/>
    <property type="project" value="GO_Central"/>
</dbReference>
<dbReference type="PANTHER" id="PTHR10270:SF324">
    <property type="entry name" value="SOX DOMAIN-CONTAINING PROTEIN DICHAETE-RELATED"/>
    <property type="match status" value="1"/>
</dbReference>
<dbReference type="EMBL" id="DS784765">
    <property type="protein sequence ID" value="EEC09839.1"/>
    <property type="molecule type" value="Genomic_DNA"/>
</dbReference>
<feature type="DNA-binding region" description="HMG box" evidence="5">
    <location>
        <begin position="9"/>
        <end position="77"/>
    </location>
</feature>
<evidence type="ECO:0000313" key="8">
    <source>
        <dbReference type="EnsemblMetazoa" id="ISCW007267-PA"/>
    </source>
</evidence>
<evidence type="ECO:0000256" key="2">
    <source>
        <dbReference type="ARBA" id="ARBA00023125"/>
    </source>
</evidence>
<keyword evidence="9" id="KW-1185">Reference proteome</keyword>
<evidence type="ECO:0000256" key="1">
    <source>
        <dbReference type="ARBA" id="ARBA00023015"/>
    </source>
</evidence>
<dbReference type="Pfam" id="PF00505">
    <property type="entry name" value="HMG_box"/>
    <property type="match status" value="1"/>
</dbReference>
<name>B7PTB7_IXOSC</name>
<dbReference type="PaxDb" id="6945-B7PTB7"/>
<evidence type="ECO:0000256" key="4">
    <source>
        <dbReference type="ARBA" id="ARBA00023242"/>
    </source>
</evidence>
<dbReference type="GO" id="GO:0005634">
    <property type="term" value="C:nucleus"/>
    <property type="evidence" value="ECO:0000318"/>
    <property type="project" value="GO_Central"/>
</dbReference>
<sequence length="109" mass="12607">PACCTDSHIKRPLNAFMLWSRLQRRRFVHANPGMQHPEVSKLLGVMWRQLPMTAKRPYIVEAGRLSSHHAEQHPTYRYKNRRKSGCPLRYKGVHSSCTTASSTCHEISH</sequence>
<dbReference type="GO" id="GO:0045944">
    <property type="term" value="P:positive regulation of transcription by RNA polymerase II"/>
    <property type="evidence" value="ECO:0000318"/>
    <property type="project" value="GO_Central"/>
</dbReference>
<dbReference type="HOGENOM" id="CLU_082854_5_0_1"/>
<dbReference type="STRING" id="6945.B7PTB7"/>
<dbReference type="InterPro" id="IPR036910">
    <property type="entry name" value="HMG_box_dom_sf"/>
</dbReference>
<dbReference type="PANTHER" id="PTHR10270">
    <property type="entry name" value="SOX TRANSCRIPTION FACTOR"/>
    <property type="match status" value="1"/>
</dbReference>
<keyword evidence="2 5" id="KW-0238">DNA-binding</keyword>
<dbReference type="AlphaFoldDB" id="B7PTB7"/>
<dbReference type="GO" id="GO:0030182">
    <property type="term" value="P:neuron differentiation"/>
    <property type="evidence" value="ECO:0000318"/>
    <property type="project" value="GO_Central"/>
</dbReference>